<evidence type="ECO:0000313" key="2">
    <source>
        <dbReference type="Proteomes" id="UP000019194"/>
    </source>
</evidence>
<sequence length="40" mass="4733">MIPQSQDVRLFLSFSEWRGSERSGKTVIRQAYDETENDKK</sequence>
<dbReference type="EMBL" id="CBWP010000053">
    <property type="protein sequence ID" value="CDL38979.1"/>
    <property type="molecule type" value="Genomic_DNA"/>
</dbReference>
<organism evidence="1 2">
    <name type="scientific">Citrobacter freundii</name>
    <dbReference type="NCBI Taxonomy" id="546"/>
    <lineage>
        <taxon>Bacteria</taxon>
        <taxon>Pseudomonadati</taxon>
        <taxon>Pseudomonadota</taxon>
        <taxon>Gammaproteobacteria</taxon>
        <taxon>Enterobacterales</taxon>
        <taxon>Enterobacteriaceae</taxon>
        <taxon>Citrobacter</taxon>
        <taxon>Citrobacter freundii complex</taxon>
    </lineage>
</organism>
<comment type="caution">
    <text evidence="1">The sequence shown here is derived from an EMBL/GenBank/DDBJ whole genome shotgun (WGS) entry which is preliminary data.</text>
</comment>
<reference evidence="1 2" key="1">
    <citation type="submission" date="2013-10" db="EMBL/GenBank/DDBJ databases">
        <title>Antibiotic resistance diversity of beta-lactamase producers in the General Hospital Vienna.</title>
        <authorList>
            <person name="Barisic I."/>
            <person name="Mitteregger D."/>
            <person name="Hirschl A.M."/>
            <person name="Noehammer C."/>
            <person name="Wiesinger-Mayr H."/>
        </authorList>
    </citation>
    <scope>NUCLEOTIDE SEQUENCE [LARGE SCALE GENOMIC DNA]</scope>
    <source>
        <strain evidence="1 2">ISC11</strain>
    </source>
</reference>
<protein>
    <submittedName>
        <fullName evidence="1">Uncharacterized protein</fullName>
    </submittedName>
</protein>
<dbReference type="AlphaFoldDB" id="A0A7G2IST5"/>
<proteinExistence type="predicted"/>
<accession>A0A7G2IST5</accession>
<name>A0A7G2IST5_CITFR</name>
<dbReference type="Proteomes" id="UP000019194">
    <property type="component" value="Unassembled WGS sequence"/>
</dbReference>
<evidence type="ECO:0000313" key="1">
    <source>
        <dbReference type="EMBL" id="CDL38979.1"/>
    </source>
</evidence>